<organism evidence="9 10">
    <name type="scientific">Catonella morbi ATCC 51271</name>
    <dbReference type="NCBI Taxonomy" id="592026"/>
    <lineage>
        <taxon>Bacteria</taxon>
        <taxon>Bacillati</taxon>
        <taxon>Bacillota</taxon>
        <taxon>Clostridia</taxon>
        <taxon>Lachnospirales</taxon>
        <taxon>Lachnospiraceae</taxon>
        <taxon>Catonella</taxon>
    </lineage>
</organism>
<evidence type="ECO:0000256" key="2">
    <source>
        <dbReference type="ARBA" id="ARBA00022670"/>
    </source>
</evidence>
<dbReference type="HOGENOM" id="CLU_012396_2_0_9"/>
<feature type="region of interest" description="Disordered" evidence="6">
    <location>
        <begin position="104"/>
        <end position="128"/>
    </location>
</feature>
<evidence type="ECO:0000256" key="3">
    <source>
        <dbReference type="ARBA" id="ARBA00022801"/>
    </source>
</evidence>
<evidence type="ECO:0000256" key="1">
    <source>
        <dbReference type="ARBA" id="ARBA00007074"/>
    </source>
</evidence>
<name>V2Z637_9FIRM</name>
<feature type="coiled-coil region" evidence="5">
    <location>
        <begin position="220"/>
        <end position="247"/>
    </location>
</feature>
<keyword evidence="2" id="KW-0645">Protease</keyword>
<dbReference type="NCBIfam" id="NF045974">
    <property type="entry name" value="conju_CD1108"/>
    <property type="match status" value="1"/>
</dbReference>
<evidence type="ECO:0000313" key="10">
    <source>
        <dbReference type="Proteomes" id="UP000018227"/>
    </source>
</evidence>
<dbReference type="InterPro" id="IPR051202">
    <property type="entry name" value="Peptidase_C40"/>
</dbReference>
<keyword evidence="10" id="KW-1185">Reference proteome</keyword>
<feature type="compositionally biased region" description="Basic and acidic residues" evidence="6">
    <location>
        <begin position="104"/>
        <end position="120"/>
    </location>
</feature>
<dbReference type="PROSITE" id="PS51935">
    <property type="entry name" value="NLPC_P60"/>
    <property type="match status" value="1"/>
</dbReference>
<reference evidence="9 10" key="1">
    <citation type="submission" date="2013-06" db="EMBL/GenBank/DDBJ databases">
        <authorList>
            <person name="Weinstock G."/>
            <person name="Sodergren E."/>
            <person name="Clifton S."/>
            <person name="Fulton L."/>
            <person name="Fulton B."/>
            <person name="Courtney L."/>
            <person name="Fronick C."/>
            <person name="Harrison M."/>
            <person name="Strong C."/>
            <person name="Farmer C."/>
            <person name="Delahaunty K."/>
            <person name="Markovic C."/>
            <person name="Hall O."/>
            <person name="Minx P."/>
            <person name="Tomlinson C."/>
            <person name="Mitreva M."/>
            <person name="Nelson J."/>
            <person name="Hou S."/>
            <person name="Wollam A."/>
            <person name="Pepin K.H."/>
            <person name="Johnson M."/>
            <person name="Bhonagiri V."/>
            <person name="Nash W.E."/>
            <person name="Warren W."/>
            <person name="Chinwalla A."/>
            <person name="Mardis E.R."/>
            <person name="Wilson R.K."/>
        </authorList>
    </citation>
    <scope>NUCLEOTIDE SEQUENCE [LARGE SCALE GENOMIC DNA]</scope>
    <source>
        <strain evidence="9 10">ATCC 51271</strain>
    </source>
</reference>
<evidence type="ECO:0000259" key="8">
    <source>
        <dbReference type="PROSITE" id="PS51935"/>
    </source>
</evidence>
<feature type="region of interest" description="Disordered" evidence="6">
    <location>
        <begin position="1"/>
        <end position="36"/>
    </location>
</feature>
<evidence type="ECO:0000256" key="6">
    <source>
        <dbReference type="SAM" id="MobiDB-lite"/>
    </source>
</evidence>
<protein>
    <submittedName>
        <fullName evidence="9">NlpC/P60 family protein</fullName>
    </submittedName>
</protein>
<dbReference type="Proteomes" id="UP000018227">
    <property type="component" value="Unassembled WGS sequence"/>
</dbReference>
<proteinExistence type="inferred from homology"/>
<feature type="compositionally biased region" description="Basic residues" evidence="6">
    <location>
        <begin position="8"/>
        <end position="17"/>
    </location>
</feature>
<keyword evidence="7" id="KW-1133">Transmembrane helix</keyword>
<dbReference type="AlphaFoldDB" id="V2Z637"/>
<dbReference type="PANTHER" id="PTHR47053">
    <property type="entry name" value="MUREIN DD-ENDOPEPTIDASE MEPH-RELATED"/>
    <property type="match status" value="1"/>
</dbReference>
<comment type="similarity">
    <text evidence="1">Belongs to the peptidase C40 family.</text>
</comment>
<evidence type="ECO:0000313" key="9">
    <source>
        <dbReference type="EMBL" id="ESL02400.1"/>
    </source>
</evidence>
<evidence type="ECO:0000256" key="5">
    <source>
        <dbReference type="SAM" id="Coils"/>
    </source>
</evidence>
<gene>
    <name evidence="9" type="ORF">GCWU0000282_002535</name>
</gene>
<sequence length="545" mass="61372">MNANKSKSFYRKIRNGKKSFNPDGNKKQRRTKKESKIKIVGYTAVSETVRKSVIRNEDNNSGTDSLSTGLSLAESTVSKLRISRKPKKYSDKFHKKDSYKKAYRNTKDKRNLEKADEKTQSENVKAARKKQMTVNFYKESSKKTRENARKAGNTGKKIADKTNDILGSVAKMGQKFLEENPLILILAATTLLSVIVVSGAFTSCSAFGGGIKSGTVATSFTAKDNDIKEVENDYISLEKELQERVNRIEADNPGYDEYNYSLSEISHNPFELAALLTVLYESYTPDEVQSMLTTVFDYQYKLELKEKTEKRTKTETRTGERWVSDGVVDGKETGHTESYEYDVEVEYDYHILNVTLENNGISAAINALNLNKSQMERYNILMETRGNKPEIFEGNVYANPEVSKEYESYAVPGEYLTDSQFAKLHNEAKKYLGYPYVWGGASPATSFDCSGFVSYVINHSGNGWNYGRLTANGWKNATLRVSEADVKAGDLVFFQGTYSTAGASHVGIVVDPKKKTMIHCGNPIQYASYDTPYWRAHAYCYGRIK</sequence>
<dbReference type="SUPFAM" id="SSF54001">
    <property type="entry name" value="Cysteine proteinases"/>
    <property type="match status" value="1"/>
</dbReference>
<dbReference type="Pfam" id="PF00877">
    <property type="entry name" value="NLPC_P60"/>
    <property type="match status" value="1"/>
</dbReference>
<comment type="caution">
    <text evidence="9">The sequence shown here is derived from an EMBL/GenBank/DDBJ whole genome shotgun (WGS) entry which is preliminary data.</text>
</comment>
<dbReference type="InterPro" id="IPR038765">
    <property type="entry name" value="Papain-like_cys_pep_sf"/>
</dbReference>
<keyword evidence="7" id="KW-0812">Transmembrane</keyword>
<dbReference type="eggNOG" id="COG0791">
    <property type="taxonomic scope" value="Bacteria"/>
</dbReference>
<keyword evidence="4" id="KW-0788">Thiol protease</keyword>
<dbReference type="EMBL" id="ACIL03000016">
    <property type="protein sequence ID" value="ESL02400.1"/>
    <property type="molecule type" value="Genomic_DNA"/>
</dbReference>
<dbReference type="OrthoDB" id="9812962at2"/>
<dbReference type="GO" id="GO:0006508">
    <property type="term" value="P:proteolysis"/>
    <property type="evidence" value="ECO:0007669"/>
    <property type="project" value="UniProtKB-KW"/>
</dbReference>
<dbReference type="RefSeq" id="WP_023355382.1">
    <property type="nucleotide sequence ID" value="NZ_KI535369.1"/>
</dbReference>
<dbReference type="STRING" id="592026.GCWU0000282_002535"/>
<dbReference type="PANTHER" id="PTHR47053:SF1">
    <property type="entry name" value="MUREIN DD-ENDOPEPTIDASE MEPH-RELATED"/>
    <property type="match status" value="1"/>
</dbReference>
<dbReference type="InterPro" id="IPR000064">
    <property type="entry name" value="NLP_P60_dom"/>
</dbReference>
<evidence type="ECO:0000256" key="7">
    <source>
        <dbReference type="SAM" id="Phobius"/>
    </source>
</evidence>
<feature type="transmembrane region" description="Helical" evidence="7">
    <location>
        <begin position="181"/>
        <end position="201"/>
    </location>
</feature>
<keyword evidence="3" id="KW-0378">Hydrolase</keyword>
<dbReference type="Gene3D" id="3.90.1720.10">
    <property type="entry name" value="endopeptidase domain like (from Nostoc punctiforme)"/>
    <property type="match status" value="1"/>
</dbReference>
<accession>V2Z637</accession>
<keyword evidence="5" id="KW-0175">Coiled coil</keyword>
<dbReference type="GO" id="GO:0008234">
    <property type="term" value="F:cysteine-type peptidase activity"/>
    <property type="evidence" value="ECO:0007669"/>
    <property type="project" value="UniProtKB-KW"/>
</dbReference>
<keyword evidence="7" id="KW-0472">Membrane</keyword>
<evidence type="ECO:0000256" key="4">
    <source>
        <dbReference type="ARBA" id="ARBA00022807"/>
    </source>
</evidence>
<feature type="domain" description="NlpC/P60" evidence="8">
    <location>
        <begin position="418"/>
        <end position="545"/>
    </location>
</feature>